<evidence type="ECO:0000256" key="3">
    <source>
        <dbReference type="ARBA" id="ARBA00024344"/>
    </source>
</evidence>
<dbReference type="InterPro" id="IPR012347">
    <property type="entry name" value="Ferritin-like"/>
</dbReference>
<dbReference type="PANTHER" id="PTHR39183:SF1">
    <property type="entry name" value="SPORE COAT PROTEIN F-LIKE PROTEIN YHCQ"/>
    <property type="match status" value="1"/>
</dbReference>
<dbReference type="GO" id="GO:0030435">
    <property type="term" value="P:sporulation resulting in formation of a cellular spore"/>
    <property type="evidence" value="ECO:0007669"/>
    <property type="project" value="UniProtKB-KW"/>
</dbReference>
<protein>
    <submittedName>
        <fullName evidence="4">Spore coat protein</fullName>
    </submittedName>
</protein>
<dbReference type="Gene3D" id="1.20.1260.10">
    <property type="match status" value="1"/>
</dbReference>
<keyword evidence="4" id="KW-0167">Capsid protein</keyword>
<evidence type="ECO:0000313" key="5">
    <source>
        <dbReference type="Proteomes" id="UP000621492"/>
    </source>
</evidence>
<dbReference type="InterPro" id="IPR012851">
    <property type="entry name" value="Spore_coat_CotF-like"/>
</dbReference>
<dbReference type="Pfam" id="PF07875">
    <property type="entry name" value="Coat_F"/>
    <property type="match status" value="1"/>
</dbReference>
<comment type="similarity">
    <text evidence="3">Belongs to the CotF family.</text>
</comment>
<dbReference type="Proteomes" id="UP000621492">
    <property type="component" value="Unassembled WGS sequence"/>
</dbReference>
<evidence type="ECO:0000256" key="1">
    <source>
        <dbReference type="ARBA" id="ARBA00022969"/>
    </source>
</evidence>
<keyword evidence="1" id="KW-0749">Sporulation</keyword>
<reference evidence="4" key="1">
    <citation type="journal article" date="2014" name="Int. J. Syst. Evol. Microbiol.">
        <title>Complete genome sequence of Corynebacterium casei LMG S-19264T (=DSM 44701T), isolated from a smear-ripened cheese.</title>
        <authorList>
            <consortium name="US DOE Joint Genome Institute (JGI-PGF)"/>
            <person name="Walter F."/>
            <person name="Albersmeier A."/>
            <person name="Kalinowski J."/>
            <person name="Ruckert C."/>
        </authorList>
    </citation>
    <scope>NUCLEOTIDE SEQUENCE</scope>
    <source>
        <strain evidence="4">CGMCC 1.15454</strain>
    </source>
</reference>
<comment type="subcellular location">
    <subcellularLocation>
        <location evidence="2">Spore coat</location>
    </subcellularLocation>
</comment>
<dbReference type="AlphaFoldDB" id="A0A9W5TYJ7"/>
<dbReference type="RefSeq" id="WP_088049563.1">
    <property type="nucleotide sequence ID" value="NZ_BMJD01000020.1"/>
</dbReference>
<sequence length="169" mass="19648">MEQSRKHRPEHLAWHETLEIHELVAFQSIGLMKLKSSVGEVKDNMLRNLYVQCIKDIENNIKELVQFYSLAPREDDEEREFRNLGTGFYAGDLLILAKTSVKNYATAITETATPMLRETLIKHLQKAIEAHANVFSYMYDKGLYPAYNLEKLLKNDLKNANMALQMHYK</sequence>
<name>A0A9W5TYJ7_9BACI</name>
<gene>
    <name evidence="4" type="primary">cotF</name>
    <name evidence="4" type="ORF">GCM10011409_25450</name>
</gene>
<organism evidence="4 5">
    <name type="scientific">Lentibacillus populi</name>
    <dbReference type="NCBI Taxonomy" id="1827502"/>
    <lineage>
        <taxon>Bacteria</taxon>
        <taxon>Bacillati</taxon>
        <taxon>Bacillota</taxon>
        <taxon>Bacilli</taxon>
        <taxon>Bacillales</taxon>
        <taxon>Bacillaceae</taxon>
        <taxon>Lentibacillus</taxon>
    </lineage>
</organism>
<evidence type="ECO:0000256" key="2">
    <source>
        <dbReference type="ARBA" id="ARBA00024325"/>
    </source>
</evidence>
<proteinExistence type="inferred from homology"/>
<accession>A0A9W5TYJ7</accession>
<evidence type="ECO:0000313" key="4">
    <source>
        <dbReference type="EMBL" id="GGB46826.1"/>
    </source>
</evidence>
<comment type="caution">
    <text evidence="4">The sequence shown here is derived from an EMBL/GenBank/DDBJ whole genome shotgun (WGS) entry which is preliminary data.</text>
</comment>
<dbReference type="PANTHER" id="PTHR39183">
    <property type="entry name" value="SPORE COAT PROTEIN F-LIKE PROTEIN YHCQ"/>
    <property type="match status" value="1"/>
</dbReference>
<dbReference type="EMBL" id="BMJD01000020">
    <property type="protein sequence ID" value="GGB46826.1"/>
    <property type="molecule type" value="Genomic_DNA"/>
</dbReference>
<reference evidence="4" key="2">
    <citation type="submission" date="2020-09" db="EMBL/GenBank/DDBJ databases">
        <authorList>
            <person name="Sun Q."/>
            <person name="Zhou Y."/>
        </authorList>
    </citation>
    <scope>NUCLEOTIDE SEQUENCE</scope>
    <source>
        <strain evidence="4">CGMCC 1.15454</strain>
    </source>
</reference>
<keyword evidence="5" id="KW-1185">Reference proteome</keyword>
<keyword evidence="4" id="KW-0946">Virion</keyword>